<dbReference type="PANTHER" id="PTHR13493:SF3">
    <property type="entry name" value="RRNA N6-ADENOSINE-METHYLTRANSFERASE ZCCHC4"/>
    <property type="match status" value="1"/>
</dbReference>
<dbReference type="InterPro" id="IPR010666">
    <property type="entry name" value="Znf_GRF"/>
</dbReference>
<keyword evidence="3" id="KW-0489">Methyltransferase</keyword>
<organism evidence="11 12">
    <name type="scientific">Danionella cerebrum</name>
    <dbReference type="NCBI Taxonomy" id="2873325"/>
    <lineage>
        <taxon>Eukaryota</taxon>
        <taxon>Metazoa</taxon>
        <taxon>Chordata</taxon>
        <taxon>Craniata</taxon>
        <taxon>Vertebrata</taxon>
        <taxon>Euteleostomi</taxon>
        <taxon>Actinopterygii</taxon>
        <taxon>Neopterygii</taxon>
        <taxon>Teleostei</taxon>
        <taxon>Ostariophysi</taxon>
        <taxon>Cypriniformes</taxon>
        <taxon>Danionidae</taxon>
        <taxon>Danioninae</taxon>
        <taxon>Danionella</taxon>
    </lineage>
</organism>
<evidence type="ECO:0000259" key="10">
    <source>
        <dbReference type="PROSITE" id="PS51999"/>
    </source>
</evidence>
<accession>A0A553RB16</accession>
<evidence type="ECO:0000256" key="2">
    <source>
        <dbReference type="ARBA" id="ARBA00022490"/>
    </source>
</evidence>
<dbReference type="OrthoDB" id="431817at2759"/>
<evidence type="ECO:0000256" key="9">
    <source>
        <dbReference type="PROSITE-ProRule" id="PRU01343"/>
    </source>
</evidence>
<dbReference type="InterPro" id="IPR041370">
    <property type="entry name" value="Mlase_EEF1AKMT1/ZCCHC4"/>
</dbReference>
<dbReference type="STRING" id="623744.A0A553RB16"/>
<dbReference type="PROSITE" id="PS51999">
    <property type="entry name" value="ZF_GRF"/>
    <property type="match status" value="1"/>
</dbReference>
<dbReference type="Proteomes" id="UP000316079">
    <property type="component" value="Unassembled WGS sequence"/>
</dbReference>
<dbReference type="GO" id="GO:0008988">
    <property type="term" value="F:rRNA (adenine-N6-)-methyltransferase activity"/>
    <property type="evidence" value="ECO:0007669"/>
    <property type="project" value="InterPro"/>
</dbReference>
<evidence type="ECO:0000256" key="5">
    <source>
        <dbReference type="ARBA" id="ARBA00022691"/>
    </source>
</evidence>
<evidence type="ECO:0000313" key="11">
    <source>
        <dbReference type="EMBL" id="TRY99356.1"/>
    </source>
</evidence>
<keyword evidence="12" id="KW-1185">Reference proteome</keyword>
<dbReference type="AlphaFoldDB" id="A0A553RB16"/>
<evidence type="ECO:0000313" key="12">
    <source>
        <dbReference type="Proteomes" id="UP000316079"/>
    </source>
</evidence>
<keyword evidence="8" id="KW-0862">Zinc</keyword>
<evidence type="ECO:0000256" key="7">
    <source>
        <dbReference type="ARBA" id="ARBA00022771"/>
    </source>
</evidence>
<comment type="subcellular location">
    <subcellularLocation>
        <location evidence="1">Cytoplasm</location>
    </subcellularLocation>
</comment>
<dbReference type="GO" id="GO:0005737">
    <property type="term" value="C:cytoplasm"/>
    <property type="evidence" value="ECO:0007669"/>
    <property type="project" value="UniProtKB-SubCell"/>
</dbReference>
<keyword evidence="2" id="KW-0963">Cytoplasm</keyword>
<feature type="non-terminal residue" evidence="11">
    <location>
        <position position="449"/>
    </location>
</feature>
<evidence type="ECO:0000256" key="3">
    <source>
        <dbReference type="ARBA" id="ARBA00022603"/>
    </source>
</evidence>
<name>A0A553RB16_9TELE</name>
<proteinExistence type="predicted"/>
<dbReference type="Pfam" id="PF06839">
    <property type="entry name" value="Zn_ribbon_GRF"/>
    <property type="match status" value="1"/>
</dbReference>
<dbReference type="PANTHER" id="PTHR13493">
    <property type="entry name" value="ZINC FINGER CCHC DOMAIN-CONTAINING"/>
    <property type="match status" value="1"/>
</dbReference>
<evidence type="ECO:0000256" key="8">
    <source>
        <dbReference type="ARBA" id="ARBA00022833"/>
    </source>
</evidence>
<sequence length="449" mass="51651">MGDATSDSIEVIIPNENDKTVPRCSHGPALLFERTRNVAQKGRRFYACSACRDRKDCNLFQWEDEKSLWEGVTDRHLEGHVEDPSSQDNNPWEENMEVANERNHEKLQTWQKKAGKLAGKQSRALSKSVVGALSGLQRNIHNWCSPADDLAEPREISEVRSLAREAQNSSKSPPFTHQEYSSRFLKFVSLPVEQRRFCVDCQLLILPGEWMNHAKHQALSENVSVQMLKRPSLLLSPLDNKKSNAQYLFADRSCNFLLDVLLGLGFQKFLCVGTPRLHERIKLRNAEGGSPIKSLLLDIDYRFCQFYGQDEFCRYNMFNHHFFDEQEAVTEFKAFLCEEGGAKVIMITDPPFGGLVKPLANSFSQISQTWKSVNDESELVEMPIIWTFPYFFESRILEYFPSFSMLDYQVDYENHPLYKHGMTGRKQSPVRLFTNLSPKGVRLPLDEGY</sequence>
<dbReference type="InterPro" id="IPR039846">
    <property type="entry name" value="ZCCHC4"/>
</dbReference>
<keyword evidence="5" id="KW-0949">S-adenosyl-L-methionine</keyword>
<protein>
    <recommendedName>
        <fullName evidence="10">GRF-type domain-containing protein</fullName>
    </recommendedName>
</protein>
<evidence type="ECO:0000256" key="4">
    <source>
        <dbReference type="ARBA" id="ARBA00022679"/>
    </source>
</evidence>
<keyword evidence="6" id="KW-0479">Metal-binding</keyword>
<keyword evidence="4" id="KW-0808">Transferase</keyword>
<keyword evidence="7 9" id="KW-0863">Zinc-finger</keyword>
<comment type="caution">
    <text evidence="11">The sequence shown here is derived from an EMBL/GenBank/DDBJ whole genome shotgun (WGS) entry which is preliminary data.</text>
</comment>
<reference evidence="11 12" key="1">
    <citation type="journal article" date="2019" name="Sci. Data">
        <title>Hybrid genome assembly and annotation of Danionella translucida.</title>
        <authorList>
            <person name="Kadobianskyi M."/>
            <person name="Schulze L."/>
            <person name="Schuelke M."/>
            <person name="Judkewitz B."/>
        </authorList>
    </citation>
    <scope>NUCLEOTIDE SEQUENCE [LARGE SCALE GENOMIC DNA]</scope>
    <source>
        <strain evidence="11 12">Bolton</strain>
    </source>
</reference>
<feature type="domain" description="GRF-type" evidence="10">
    <location>
        <begin position="24"/>
        <end position="66"/>
    </location>
</feature>
<dbReference type="GO" id="GO:0008270">
    <property type="term" value="F:zinc ion binding"/>
    <property type="evidence" value="ECO:0007669"/>
    <property type="project" value="UniProtKB-KW"/>
</dbReference>
<dbReference type="GO" id="GO:0005730">
    <property type="term" value="C:nucleolus"/>
    <property type="evidence" value="ECO:0007669"/>
    <property type="project" value="TreeGrafter"/>
</dbReference>
<dbReference type="Pfam" id="PF10237">
    <property type="entry name" value="N6-adenineMlase"/>
    <property type="match status" value="1"/>
</dbReference>
<evidence type="ECO:0000256" key="1">
    <source>
        <dbReference type="ARBA" id="ARBA00004496"/>
    </source>
</evidence>
<gene>
    <name evidence="11" type="ORF">DNTS_014896</name>
</gene>
<dbReference type="EMBL" id="SRMA01025075">
    <property type="protein sequence ID" value="TRY99356.1"/>
    <property type="molecule type" value="Genomic_DNA"/>
</dbReference>
<evidence type="ECO:0000256" key="6">
    <source>
        <dbReference type="ARBA" id="ARBA00022723"/>
    </source>
</evidence>